<dbReference type="EMBL" id="JADKCH010000017">
    <property type="protein sequence ID" value="MBK8573385.1"/>
    <property type="molecule type" value="Genomic_DNA"/>
</dbReference>
<organism evidence="2 3">
    <name type="scientific">Candidatus Geothrix odensensis</name>
    <dbReference type="NCBI Taxonomy" id="2954440"/>
    <lineage>
        <taxon>Bacteria</taxon>
        <taxon>Pseudomonadati</taxon>
        <taxon>Acidobacteriota</taxon>
        <taxon>Holophagae</taxon>
        <taxon>Holophagales</taxon>
        <taxon>Holophagaceae</taxon>
        <taxon>Geothrix</taxon>
    </lineage>
</organism>
<evidence type="ECO:0000259" key="1">
    <source>
        <dbReference type="Pfam" id="PF03551"/>
    </source>
</evidence>
<reference evidence="2 3" key="1">
    <citation type="submission" date="2020-10" db="EMBL/GenBank/DDBJ databases">
        <title>Connecting structure to function with the recovery of over 1000 high-quality activated sludge metagenome-assembled genomes encoding full-length rRNA genes using long-read sequencing.</title>
        <authorList>
            <person name="Singleton C.M."/>
            <person name="Petriglieri F."/>
            <person name="Kristensen J.M."/>
            <person name="Kirkegaard R.H."/>
            <person name="Michaelsen T.Y."/>
            <person name="Andersen M.H."/>
            <person name="Karst S.M."/>
            <person name="Dueholm M.S."/>
            <person name="Nielsen P.H."/>
            <person name="Albertsen M."/>
        </authorList>
    </citation>
    <scope>NUCLEOTIDE SEQUENCE [LARGE SCALE GENOMIC DNA]</scope>
    <source>
        <strain evidence="2">OdNE_18-Q3-R46-58_MAXAC.008</strain>
    </source>
</reference>
<dbReference type="PANTHER" id="PTHR33169:SF14">
    <property type="entry name" value="TRANSCRIPTIONAL REGULATOR RV3488"/>
    <property type="match status" value="1"/>
</dbReference>
<evidence type="ECO:0000313" key="2">
    <source>
        <dbReference type="EMBL" id="MBK8573385.1"/>
    </source>
</evidence>
<dbReference type="Proteomes" id="UP000709959">
    <property type="component" value="Unassembled WGS sequence"/>
</dbReference>
<feature type="domain" description="Transcription regulator PadR N-terminal" evidence="1">
    <location>
        <begin position="15"/>
        <end position="87"/>
    </location>
</feature>
<accession>A0A936F461</accession>
<evidence type="ECO:0000313" key="3">
    <source>
        <dbReference type="Proteomes" id="UP000709959"/>
    </source>
</evidence>
<comment type="caution">
    <text evidence="2">The sequence shown here is derived from an EMBL/GenBank/DDBJ whole genome shotgun (WGS) entry which is preliminary data.</text>
</comment>
<dbReference type="InterPro" id="IPR036390">
    <property type="entry name" value="WH_DNA-bd_sf"/>
</dbReference>
<proteinExistence type="predicted"/>
<dbReference type="Gene3D" id="1.10.10.10">
    <property type="entry name" value="Winged helix-like DNA-binding domain superfamily/Winged helix DNA-binding domain"/>
    <property type="match status" value="1"/>
</dbReference>
<gene>
    <name evidence="2" type="ORF">IPN91_12255</name>
</gene>
<dbReference type="InterPro" id="IPR036388">
    <property type="entry name" value="WH-like_DNA-bd_sf"/>
</dbReference>
<protein>
    <submittedName>
        <fullName evidence="2">PadR family transcriptional regulator</fullName>
    </submittedName>
</protein>
<dbReference type="InterPro" id="IPR005149">
    <property type="entry name" value="Tscrpt_reg_PadR_N"/>
</dbReference>
<sequence>MPSSSRQSRHLPAFILLALTEGPLHGHAIRSALQETLPGYKADPGATYRTLQALEEAGDVTFHWDTNSRGPARKVYALAPSGWEHLDQWKTDIEKRLAFLQIFLDRYDRSKGMRVHLE</sequence>
<dbReference type="AlphaFoldDB" id="A0A936F461"/>
<dbReference type="Pfam" id="PF03551">
    <property type="entry name" value="PadR"/>
    <property type="match status" value="1"/>
</dbReference>
<dbReference type="InterPro" id="IPR052509">
    <property type="entry name" value="Metal_resp_DNA-bind_regulator"/>
</dbReference>
<name>A0A936F461_9BACT</name>
<dbReference type="SUPFAM" id="SSF46785">
    <property type="entry name" value="Winged helix' DNA-binding domain"/>
    <property type="match status" value="1"/>
</dbReference>
<dbReference type="PANTHER" id="PTHR33169">
    <property type="entry name" value="PADR-FAMILY TRANSCRIPTIONAL REGULATOR"/>
    <property type="match status" value="1"/>
</dbReference>